<gene>
    <name evidence="2" type="primary">Cnig_chr_I.g3752</name>
    <name evidence="2" type="ORF">B9Z55_003752</name>
</gene>
<dbReference type="OrthoDB" id="10535347at2759"/>
<comment type="caution">
    <text evidence="2">The sequence shown here is derived from an EMBL/GenBank/DDBJ whole genome shotgun (WGS) entry which is preliminary data.</text>
</comment>
<evidence type="ECO:0000259" key="1">
    <source>
        <dbReference type="Pfam" id="PF07735"/>
    </source>
</evidence>
<keyword evidence="3" id="KW-1185">Reference proteome</keyword>
<dbReference type="PANTHER" id="PTHR21503:SF8">
    <property type="entry name" value="F-BOX ASSOCIATED DOMAIN-CONTAINING PROTEIN-RELATED"/>
    <property type="match status" value="1"/>
</dbReference>
<sequence>MSIDSIQITIGDSKLSTADIIKFLKHWLAGGMPRMEYIVIDSKNLNELEFLTEELEPFVVPIEESRKYQINSFGDEFEFVGGYSIQREDGVKATINFGHDSFHMAKWID</sequence>
<evidence type="ECO:0000313" key="2">
    <source>
        <dbReference type="EMBL" id="PIC54541.1"/>
    </source>
</evidence>
<feature type="domain" description="Sdz-33 F-box" evidence="1">
    <location>
        <begin position="2"/>
        <end position="40"/>
    </location>
</feature>
<name>A0A2G5VS84_9PELO</name>
<dbReference type="EMBL" id="PDUG01000001">
    <property type="protein sequence ID" value="PIC54541.1"/>
    <property type="molecule type" value="Genomic_DNA"/>
</dbReference>
<organism evidence="2 3">
    <name type="scientific">Caenorhabditis nigoni</name>
    <dbReference type="NCBI Taxonomy" id="1611254"/>
    <lineage>
        <taxon>Eukaryota</taxon>
        <taxon>Metazoa</taxon>
        <taxon>Ecdysozoa</taxon>
        <taxon>Nematoda</taxon>
        <taxon>Chromadorea</taxon>
        <taxon>Rhabditida</taxon>
        <taxon>Rhabditina</taxon>
        <taxon>Rhabditomorpha</taxon>
        <taxon>Rhabditoidea</taxon>
        <taxon>Rhabditidae</taxon>
        <taxon>Peloderinae</taxon>
        <taxon>Caenorhabditis</taxon>
    </lineage>
</organism>
<proteinExistence type="predicted"/>
<dbReference type="InterPro" id="IPR012885">
    <property type="entry name" value="F-box_Sdz-33"/>
</dbReference>
<accession>A0A2G5VS84</accession>
<dbReference type="Pfam" id="PF07735">
    <property type="entry name" value="FBA_2"/>
    <property type="match status" value="1"/>
</dbReference>
<dbReference type="AlphaFoldDB" id="A0A2G5VS84"/>
<reference evidence="3" key="1">
    <citation type="submission" date="2017-10" db="EMBL/GenBank/DDBJ databases">
        <title>Rapid genome shrinkage in a self-fertile nematode reveals novel sperm competition proteins.</title>
        <authorList>
            <person name="Yin D."/>
            <person name="Schwarz E.M."/>
            <person name="Thomas C.G."/>
            <person name="Felde R.L."/>
            <person name="Korf I.F."/>
            <person name="Cutter A.D."/>
            <person name="Schartner C.M."/>
            <person name="Ralston E.J."/>
            <person name="Meyer B.J."/>
            <person name="Haag E.S."/>
        </authorList>
    </citation>
    <scope>NUCLEOTIDE SEQUENCE [LARGE SCALE GENOMIC DNA]</scope>
    <source>
        <strain evidence="3">JU1422</strain>
    </source>
</reference>
<dbReference type="Proteomes" id="UP000230233">
    <property type="component" value="Chromosome I"/>
</dbReference>
<dbReference type="PANTHER" id="PTHR21503">
    <property type="entry name" value="F-BOX-CONTAINING HYPOTHETICAL PROTEIN C.ELEGANS"/>
    <property type="match status" value="1"/>
</dbReference>
<evidence type="ECO:0000313" key="3">
    <source>
        <dbReference type="Proteomes" id="UP000230233"/>
    </source>
</evidence>
<protein>
    <recommendedName>
        <fullName evidence="1">Sdz-33 F-box domain-containing protein</fullName>
    </recommendedName>
</protein>